<dbReference type="AlphaFoldDB" id="A0A7M2Y4P3"/>
<dbReference type="InterPro" id="IPR002059">
    <property type="entry name" value="CSP_DNA-bd"/>
</dbReference>
<feature type="domain" description="CSD" evidence="2">
    <location>
        <begin position="84"/>
        <end position="145"/>
    </location>
</feature>
<dbReference type="KEGG" id="kfa:Q73A0000_01965"/>
<dbReference type="GO" id="GO:0005829">
    <property type="term" value="C:cytosol"/>
    <property type="evidence" value="ECO:0007669"/>
    <property type="project" value="UniProtKB-ARBA"/>
</dbReference>
<keyword evidence="4" id="KW-1185">Reference proteome</keyword>
<evidence type="ECO:0000256" key="1">
    <source>
        <dbReference type="SAM" id="MobiDB-lite"/>
    </source>
</evidence>
<sequence length="147" mass="16663">MADSFSKKENFKKKLQKQKEKAMRREERKESNDKGKGLDDMIMYVDANGQFTSTPPERRNVDDDENMDLSHIQLGAAPIEAENPIKSGIVTFLSEKGYGFITEDKSKENIFFHSNNCAEMVKKGNKVAFEIEKSPKGLSAIDIKLVK</sequence>
<dbReference type="InterPro" id="IPR011129">
    <property type="entry name" value="CSD"/>
</dbReference>
<reference evidence="3 4" key="1">
    <citation type="submission" date="2019-05" db="EMBL/GenBank/DDBJ databases">
        <title>Chryseobacterium sp. isolated from King George Island, maritime Antarctica.</title>
        <authorList>
            <person name="Peng X."/>
        </authorList>
    </citation>
    <scope>NUCLEOTIDE SEQUENCE [LARGE SCALE GENOMIC DNA]</scope>
    <source>
        <strain evidence="3 4">7-3A</strain>
    </source>
</reference>
<dbReference type="EMBL" id="CP040442">
    <property type="protein sequence ID" value="QOW09207.1"/>
    <property type="molecule type" value="Genomic_DNA"/>
</dbReference>
<evidence type="ECO:0000313" key="4">
    <source>
        <dbReference type="Proteomes" id="UP000594195"/>
    </source>
</evidence>
<dbReference type="Gene3D" id="2.40.50.140">
    <property type="entry name" value="Nucleic acid-binding proteins"/>
    <property type="match status" value="1"/>
</dbReference>
<gene>
    <name evidence="3" type="ORF">Q73A0000_01965</name>
</gene>
<feature type="compositionally biased region" description="Basic and acidic residues" evidence="1">
    <location>
        <begin position="17"/>
        <end position="39"/>
    </location>
</feature>
<proteinExistence type="predicted"/>
<feature type="region of interest" description="Disordered" evidence="1">
    <location>
        <begin position="1"/>
        <end position="39"/>
    </location>
</feature>
<evidence type="ECO:0000259" key="2">
    <source>
        <dbReference type="PROSITE" id="PS51857"/>
    </source>
</evidence>
<dbReference type="PROSITE" id="PS51857">
    <property type="entry name" value="CSD_2"/>
    <property type="match status" value="1"/>
</dbReference>
<dbReference type="Pfam" id="PF00313">
    <property type="entry name" value="CSD"/>
    <property type="match status" value="1"/>
</dbReference>
<organism evidence="3 4">
    <name type="scientific">Kaistella flava</name>
    <name type="common">ex Peng et al. 2021</name>
    <dbReference type="NCBI Taxonomy" id="2038776"/>
    <lineage>
        <taxon>Bacteria</taxon>
        <taxon>Pseudomonadati</taxon>
        <taxon>Bacteroidota</taxon>
        <taxon>Flavobacteriia</taxon>
        <taxon>Flavobacteriales</taxon>
        <taxon>Weeksellaceae</taxon>
        <taxon>Chryseobacterium group</taxon>
        <taxon>Kaistella</taxon>
    </lineage>
</organism>
<dbReference type="Proteomes" id="UP000594195">
    <property type="component" value="Chromosome"/>
</dbReference>
<name>A0A7M2Y4P3_9FLAO</name>
<accession>A0A7M2Y4P3</accession>
<dbReference type="CDD" id="cd04458">
    <property type="entry name" value="CSP_CDS"/>
    <property type="match status" value="1"/>
</dbReference>
<evidence type="ECO:0000313" key="3">
    <source>
        <dbReference type="EMBL" id="QOW09207.1"/>
    </source>
</evidence>
<dbReference type="SMART" id="SM00357">
    <property type="entry name" value="CSP"/>
    <property type="match status" value="1"/>
</dbReference>
<protein>
    <submittedName>
        <fullName evidence="3">Cold shock domain-containing protein</fullName>
    </submittedName>
</protein>
<dbReference type="InterPro" id="IPR012340">
    <property type="entry name" value="NA-bd_OB-fold"/>
</dbReference>
<dbReference type="SUPFAM" id="SSF50249">
    <property type="entry name" value="Nucleic acid-binding proteins"/>
    <property type="match status" value="1"/>
</dbReference>
<dbReference type="RefSeq" id="WP_193812420.1">
    <property type="nucleotide sequence ID" value="NZ_CP040442.1"/>
</dbReference>
<dbReference type="GO" id="GO:0003676">
    <property type="term" value="F:nucleic acid binding"/>
    <property type="evidence" value="ECO:0007669"/>
    <property type="project" value="InterPro"/>
</dbReference>